<evidence type="ECO:0000313" key="2">
    <source>
        <dbReference type="Proteomes" id="UP000251431"/>
    </source>
</evidence>
<name>A0A2X1AQA7_9BACI</name>
<evidence type="ECO:0000313" key="1">
    <source>
        <dbReference type="EMBL" id="SPU40614.1"/>
    </source>
</evidence>
<dbReference type="AlphaFoldDB" id="A0A2X1AQA7"/>
<proteinExistence type="predicted"/>
<reference evidence="1 2" key="1">
    <citation type="submission" date="2018-06" db="EMBL/GenBank/DDBJ databases">
        <authorList>
            <consortium name="Pathogen Informatics"/>
            <person name="Doyle S."/>
        </authorList>
    </citation>
    <scope>NUCLEOTIDE SEQUENCE [LARGE SCALE GENOMIC DNA]</scope>
    <source>
        <strain evidence="1 2">NCTC7582</strain>
    </source>
</reference>
<organism evidence="1 2">
    <name type="scientific">Lysinibacillus capsici</name>
    <dbReference type="NCBI Taxonomy" id="2115968"/>
    <lineage>
        <taxon>Bacteria</taxon>
        <taxon>Bacillati</taxon>
        <taxon>Bacillota</taxon>
        <taxon>Bacilli</taxon>
        <taxon>Bacillales</taxon>
        <taxon>Bacillaceae</taxon>
        <taxon>Lysinibacillus</taxon>
    </lineage>
</organism>
<dbReference type="RefSeq" id="WP_112118870.1">
    <property type="nucleotide sequence ID" value="NZ_UAQE01000006.1"/>
</dbReference>
<gene>
    <name evidence="1" type="ORF">NCTC7582_05158</name>
</gene>
<accession>A0A2X1AQA7</accession>
<dbReference type="EMBL" id="UAQE01000006">
    <property type="protein sequence ID" value="SPU40614.1"/>
    <property type="molecule type" value="Genomic_DNA"/>
</dbReference>
<sequence>MYKTNTRFDCFNLIGNSWIVKSRGGNQSELHFKLKDNKHFFLKKYLDSNQNTSVVIREVNIQDNIFAVEHSTVLERILRDWTNGNNVIAINPNNLSPAVFMLWICLFGERFKSEAFLENTTMSLKAAKTLCEYYPKYMESAYIVFANSTFTIGALDEVFLYSIRNNRPSYETLELGSLLPHDGKLNELKRVAEGEI</sequence>
<protein>
    <submittedName>
        <fullName evidence="1">Uncharacterized protein</fullName>
    </submittedName>
</protein>
<dbReference type="Proteomes" id="UP000251431">
    <property type="component" value="Unassembled WGS sequence"/>
</dbReference>